<evidence type="ECO:0000259" key="1">
    <source>
        <dbReference type="Pfam" id="PF00668"/>
    </source>
</evidence>
<name>A0ABW1KMB1_9ACTN</name>
<feature type="domain" description="Condensation" evidence="1">
    <location>
        <begin position="2"/>
        <end position="405"/>
    </location>
</feature>
<dbReference type="InterPro" id="IPR023213">
    <property type="entry name" value="CAT-like_dom_sf"/>
</dbReference>
<dbReference type="RefSeq" id="WP_377432830.1">
    <property type="nucleotide sequence ID" value="NZ_JBHSPR010000078.1"/>
</dbReference>
<evidence type="ECO:0000313" key="3">
    <source>
        <dbReference type="Proteomes" id="UP001596203"/>
    </source>
</evidence>
<dbReference type="Pfam" id="PF00668">
    <property type="entry name" value="Condensation"/>
    <property type="match status" value="1"/>
</dbReference>
<dbReference type="Proteomes" id="UP001596203">
    <property type="component" value="Unassembled WGS sequence"/>
</dbReference>
<dbReference type="Gene3D" id="3.30.559.10">
    <property type="entry name" value="Chloramphenicol acetyltransferase-like domain"/>
    <property type="match status" value="1"/>
</dbReference>
<protein>
    <submittedName>
        <fullName evidence="2">Condensation domain-containing protein</fullName>
    </submittedName>
</protein>
<dbReference type="PANTHER" id="PTHR45398:SF1">
    <property type="entry name" value="ENZYME, PUTATIVE (JCVI)-RELATED"/>
    <property type="match status" value="1"/>
</dbReference>
<dbReference type="PANTHER" id="PTHR45398">
    <property type="match status" value="1"/>
</dbReference>
<dbReference type="EMBL" id="JBHSPR010000078">
    <property type="protein sequence ID" value="MFC6022937.1"/>
    <property type="molecule type" value="Genomic_DNA"/>
</dbReference>
<comment type="caution">
    <text evidence="2">The sequence shown here is derived from an EMBL/GenBank/DDBJ whole genome shotgun (WGS) entry which is preliminary data.</text>
</comment>
<keyword evidence="3" id="KW-1185">Reference proteome</keyword>
<accession>A0ABW1KMB1</accession>
<reference evidence="3" key="1">
    <citation type="journal article" date="2019" name="Int. J. Syst. Evol. Microbiol.">
        <title>The Global Catalogue of Microorganisms (GCM) 10K type strain sequencing project: providing services to taxonomists for standard genome sequencing and annotation.</title>
        <authorList>
            <consortium name="The Broad Institute Genomics Platform"/>
            <consortium name="The Broad Institute Genome Sequencing Center for Infectious Disease"/>
            <person name="Wu L."/>
            <person name="Ma J."/>
        </authorList>
    </citation>
    <scope>NUCLEOTIDE SEQUENCE [LARGE SCALE GENOMIC DNA]</scope>
    <source>
        <strain evidence="3">ZS-35-S2</strain>
    </source>
</reference>
<dbReference type="Gene3D" id="3.30.559.30">
    <property type="entry name" value="Nonribosomal peptide synthetase, condensation domain"/>
    <property type="match status" value="1"/>
</dbReference>
<organism evidence="2 3">
    <name type="scientific">Plantactinospora solaniradicis</name>
    <dbReference type="NCBI Taxonomy" id="1723736"/>
    <lineage>
        <taxon>Bacteria</taxon>
        <taxon>Bacillati</taxon>
        <taxon>Actinomycetota</taxon>
        <taxon>Actinomycetes</taxon>
        <taxon>Micromonosporales</taxon>
        <taxon>Micromonosporaceae</taxon>
        <taxon>Plantactinospora</taxon>
    </lineage>
</organism>
<dbReference type="CDD" id="cd19531">
    <property type="entry name" value="LCL_NRPS-like"/>
    <property type="match status" value="1"/>
</dbReference>
<gene>
    <name evidence="2" type="ORF">ACFP2T_43150</name>
</gene>
<feature type="non-terminal residue" evidence="2">
    <location>
        <position position="439"/>
    </location>
</feature>
<proteinExistence type="predicted"/>
<feature type="non-terminal residue" evidence="2">
    <location>
        <position position="1"/>
    </location>
</feature>
<dbReference type="SUPFAM" id="SSF52777">
    <property type="entry name" value="CoA-dependent acyltransferases"/>
    <property type="match status" value="2"/>
</dbReference>
<dbReference type="InterPro" id="IPR001242">
    <property type="entry name" value="Condensation_dom"/>
</dbReference>
<sequence>ELSVEALATALGGLVARHEVLRTRLVIAEADGVPYQVIDPPAPFDLPLIDLSGEPDPAAAAQAWLATNAAVPFDLAAGPLFRASLLRLGAEAHVLALAMHHVVGDEWSDGILRRELDALYAAARDGVEPGLAALPVQYADFAVWQRQWLTGDVLEEHLAYWRERLADAPVLELPTDRPRPAVRSSDGAIIEFAIPQEVVEALRSVSRSAGASMFMTLFSAYAMLLSRYSGQDDIVVGTPIANRNRAEIEGLIGYFVNTLVLRTDLSGDPTFTELLGRVRAETLAAFAHQDVPFDRLVDELVSDRDRSRTPLFQVLFNYFAEDEADTDSGDDALLGRVQEELAKFDLRLVVAERGGGLLGAVHYATRLFDESTIRRLIGHFLQLLTGVAGDAGVRLSRLTLTSGSSYESEVPSVPGVDELIDTDTDVVAVVSQGESFTYA</sequence>
<evidence type="ECO:0000313" key="2">
    <source>
        <dbReference type="EMBL" id="MFC6022937.1"/>
    </source>
</evidence>